<name>A0ABS9HHC9_9CORY</name>
<gene>
    <name evidence="3" type="ORF">L3H44_02365</name>
</gene>
<keyword evidence="2" id="KW-0472">Membrane</keyword>
<dbReference type="RefSeq" id="WP_236881197.1">
    <property type="nucleotide sequence ID" value="NZ_JAKJKU010000001.1"/>
</dbReference>
<keyword evidence="2" id="KW-1133">Transmembrane helix</keyword>
<protein>
    <submittedName>
        <fullName evidence="3">Uncharacterized protein</fullName>
    </submittedName>
</protein>
<keyword evidence="4" id="KW-1185">Reference proteome</keyword>
<sequence>MHATAYWVRGRAMGRKLDVPSEENPSSESRVTTPNARVSAAPETDSASAPSHDPLHNTDLSHSHPQNQFEGVGSPTTDATGTSQSNDSTTLEVNQPNSLPKTRVTLIACGIAAALITTVLLLHHKVH</sequence>
<evidence type="ECO:0000313" key="3">
    <source>
        <dbReference type="EMBL" id="MCF6773257.1"/>
    </source>
</evidence>
<proteinExistence type="predicted"/>
<feature type="compositionally biased region" description="Basic and acidic residues" evidence="1">
    <location>
        <begin position="53"/>
        <end position="62"/>
    </location>
</feature>
<comment type="caution">
    <text evidence="3">The sequence shown here is derived from an EMBL/GenBank/DDBJ whole genome shotgun (WGS) entry which is preliminary data.</text>
</comment>
<feature type="compositionally biased region" description="Polar residues" evidence="1">
    <location>
        <begin position="63"/>
        <end position="99"/>
    </location>
</feature>
<accession>A0ABS9HHC9</accession>
<feature type="compositionally biased region" description="Polar residues" evidence="1">
    <location>
        <begin position="23"/>
        <end position="36"/>
    </location>
</feature>
<dbReference type="Proteomes" id="UP001200604">
    <property type="component" value="Unassembled WGS sequence"/>
</dbReference>
<evidence type="ECO:0000256" key="2">
    <source>
        <dbReference type="SAM" id="Phobius"/>
    </source>
</evidence>
<dbReference type="EMBL" id="JAKJKU010000001">
    <property type="protein sequence ID" value="MCF6773257.1"/>
    <property type="molecule type" value="Genomic_DNA"/>
</dbReference>
<feature type="region of interest" description="Disordered" evidence="1">
    <location>
        <begin position="1"/>
        <end position="99"/>
    </location>
</feature>
<reference evidence="3 4" key="1">
    <citation type="submission" date="2022-01" db="EMBL/GenBank/DDBJ databases">
        <title>Identification and Characterization of Corynebacterium sp.</title>
        <authorList>
            <person name="Luo Q."/>
            <person name="Qu P."/>
            <person name="Chen Q."/>
        </authorList>
    </citation>
    <scope>NUCLEOTIDE SEQUENCE [LARGE SCALE GENOMIC DNA]</scope>
    <source>
        <strain evidence="3 4">MC-12</strain>
    </source>
</reference>
<feature type="transmembrane region" description="Helical" evidence="2">
    <location>
        <begin position="104"/>
        <end position="122"/>
    </location>
</feature>
<keyword evidence="2" id="KW-0812">Transmembrane</keyword>
<evidence type="ECO:0000256" key="1">
    <source>
        <dbReference type="SAM" id="MobiDB-lite"/>
    </source>
</evidence>
<organism evidence="3 4">
    <name type="scientific">Corynebacterium parakroppenstedtii</name>
    <dbReference type="NCBI Taxonomy" id="2828363"/>
    <lineage>
        <taxon>Bacteria</taxon>
        <taxon>Bacillati</taxon>
        <taxon>Actinomycetota</taxon>
        <taxon>Actinomycetes</taxon>
        <taxon>Mycobacteriales</taxon>
        <taxon>Corynebacteriaceae</taxon>
        <taxon>Corynebacterium</taxon>
    </lineage>
</organism>
<evidence type="ECO:0000313" key="4">
    <source>
        <dbReference type="Proteomes" id="UP001200604"/>
    </source>
</evidence>